<feature type="region of interest" description="Disordered" evidence="1">
    <location>
        <begin position="405"/>
        <end position="493"/>
    </location>
</feature>
<accession>A0A9P6EXI5</accession>
<feature type="compositionally biased region" description="Low complexity" evidence="1">
    <location>
        <begin position="192"/>
        <end position="210"/>
    </location>
</feature>
<organism evidence="2 3">
    <name type="scientific">Mortierella hygrophila</name>
    <dbReference type="NCBI Taxonomy" id="979708"/>
    <lineage>
        <taxon>Eukaryota</taxon>
        <taxon>Fungi</taxon>
        <taxon>Fungi incertae sedis</taxon>
        <taxon>Mucoromycota</taxon>
        <taxon>Mortierellomycotina</taxon>
        <taxon>Mortierellomycetes</taxon>
        <taxon>Mortierellales</taxon>
        <taxon>Mortierellaceae</taxon>
        <taxon>Mortierella</taxon>
    </lineage>
</organism>
<evidence type="ECO:0000313" key="3">
    <source>
        <dbReference type="Proteomes" id="UP000723463"/>
    </source>
</evidence>
<feature type="compositionally biased region" description="Low complexity" evidence="1">
    <location>
        <begin position="685"/>
        <end position="705"/>
    </location>
</feature>
<dbReference type="Gene3D" id="1.10.472.10">
    <property type="entry name" value="Cyclin-like"/>
    <property type="match status" value="1"/>
</dbReference>
<feature type="compositionally biased region" description="Low complexity" evidence="1">
    <location>
        <begin position="647"/>
        <end position="669"/>
    </location>
</feature>
<feature type="compositionally biased region" description="Polar residues" evidence="1">
    <location>
        <begin position="352"/>
        <end position="369"/>
    </location>
</feature>
<feature type="compositionally biased region" description="Polar residues" evidence="1">
    <location>
        <begin position="50"/>
        <end position="67"/>
    </location>
</feature>
<dbReference type="AlphaFoldDB" id="A0A9P6EXI5"/>
<keyword evidence="3" id="KW-1185">Reference proteome</keyword>
<dbReference type="EMBL" id="JAAAXW010000324">
    <property type="protein sequence ID" value="KAF9538211.1"/>
    <property type="molecule type" value="Genomic_DNA"/>
</dbReference>
<feature type="region of interest" description="Disordered" evidence="1">
    <location>
        <begin position="285"/>
        <end position="308"/>
    </location>
</feature>
<feature type="region of interest" description="Disordered" evidence="1">
    <location>
        <begin position="1"/>
        <end position="115"/>
    </location>
</feature>
<feature type="compositionally biased region" description="Polar residues" evidence="1">
    <location>
        <begin position="1"/>
        <end position="19"/>
    </location>
</feature>
<protein>
    <recommendedName>
        <fullName evidence="4">Cyclin N-terminal domain-containing protein</fullName>
    </recommendedName>
</protein>
<feature type="compositionally biased region" description="Low complexity" evidence="1">
    <location>
        <begin position="333"/>
        <end position="345"/>
    </location>
</feature>
<feature type="compositionally biased region" description="Basic and acidic residues" evidence="1">
    <location>
        <begin position="428"/>
        <end position="440"/>
    </location>
</feature>
<evidence type="ECO:0000313" key="2">
    <source>
        <dbReference type="EMBL" id="KAF9538211.1"/>
    </source>
</evidence>
<evidence type="ECO:0008006" key="4">
    <source>
        <dbReference type="Google" id="ProtNLM"/>
    </source>
</evidence>
<name>A0A9P6EXI5_9FUNG</name>
<feature type="region of interest" description="Disordered" evidence="1">
    <location>
        <begin position="175"/>
        <end position="219"/>
    </location>
</feature>
<evidence type="ECO:0000256" key="1">
    <source>
        <dbReference type="SAM" id="MobiDB-lite"/>
    </source>
</evidence>
<dbReference type="CDD" id="cd20557">
    <property type="entry name" value="CYCLIN_ScPCL1-like"/>
    <property type="match status" value="1"/>
</dbReference>
<dbReference type="Proteomes" id="UP000723463">
    <property type="component" value="Unassembled WGS sequence"/>
</dbReference>
<feature type="compositionally biased region" description="Low complexity" evidence="1">
    <location>
        <begin position="74"/>
        <end position="83"/>
    </location>
</feature>
<feature type="region of interest" description="Disordered" evidence="1">
    <location>
        <begin position="627"/>
        <end position="705"/>
    </location>
</feature>
<feature type="compositionally biased region" description="Polar residues" evidence="1">
    <location>
        <begin position="405"/>
        <end position="414"/>
    </location>
</feature>
<feature type="region of interest" description="Disordered" evidence="1">
    <location>
        <begin position="329"/>
        <end position="372"/>
    </location>
</feature>
<feature type="compositionally biased region" description="Polar residues" evidence="1">
    <location>
        <begin position="483"/>
        <end position="493"/>
    </location>
</feature>
<feature type="compositionally biased region" description="Basic and acidic residues" evidence="1">
    <location>
        <begin position="20"/>
        <end position="30"/>
    </location>
</feature>
<gene>
    <name evidence="2" type="ORF">EC957_007087</name>
</gene>
<feature type="compositionally biased region" description="Low complexity" evidence="1">
    <location>
        <begin position="444"/>
        <end position="454"/>
    </location>
</feature>
<feature type="compositionally biased region" description="Polar residues" evidence="1">
    <location>
        <begin position="88"/>
        <end position="109"/>
    </location>
</feature>
<feature type="compositionally biased region" description="Low complexity" evidence="1">
    <location>
        <begin position="285"/>
        <end position="303"/>
    </location>
</feature>
<reference evidence="2" key="1">
    <citation type="journal article" date="2020" name="Fungal Divers.">
        <title>Resolving the Mortierellaceae phylogeny through synthesis of multi-gene phylogenetics and phylogenomics.</title>
        <authorList>
            <person name="Vandepol N."/>
            <person name="Liber J."/>
            <person name="Desiro A."/>
            <person name="Na H."/>
            <person name="Kennedy M."/>
            <person name="Barry K."/>
            <person name="Grigoriev I.V."/>
            <person name="Miller A.N."/>
            <person name="O'Donnell K."/>
            <person name="Stajich J.E."/>
            <person name="Bonito G."/>
        </authorList>
    </citation>
    <scope>NUCLEOTIDE SEQUENCE</scope>
    <source>
        <strain evidence="2">NRRL 2591</strain>
    </source>
</reference>
<sequence>MKVQQHVCNTHSSTPSSCRSEYEVSYRAMDRQPSLSPPPPSSSDLSSSSWAHNTAASSNSFRANQPVPSRYNHNHNGNHILHGVMGSSRVTKSIPQSQSRQAARYNSQPYHHPHHPIVPSQREAPFANQQFQVQNGGPMSRAPHLSEYRSSPYHIPRGNRLPTLVDRIKAALAVQPSRQLGMQPYTDHGYRPDSSSSYSSQPPSDYHSPSPSTPTPLPMQVAIPTPMLYGVKCTEVSQRAYTGQTSAMKSGFDRLQRLDSGKVEYRTIAFCTHLTVSRWEAAASVAPTSSSEESASTASSTTSLRNNPNHSAQLLSLANYIRHILSLTAGNTNAQPPQVNANNQPQKRETTPKPTNNNNAQELQTSNSRPLKALSNRRHRHRYSPDYHDHAGQRHARHQDWQYSDYPTNSQQQHMIRPESSFQGPDDQGYREGNNDHYDYHSAPQHFHPQQQQSHQHRYPQQHQHQHDQYDPSYPTVHHRSESPSNGAKSSSEALRHFPQPINTNRNLPQLPKVPFPNLTLTLALIYVDRLKAKNPEAKGEQGCSHRLFLIAFIIAAKYRCSVALSPPLHSQESESENSLYYDPPVVPEEDEEQQSLESRLNSELIFSNHAWVRLLNLGSFARTPATPTSAGSGNMGNCGGQTLPISSSSGGQHQHQQQASSPHMSSSVPPSPQVSETSTMASNTPVPTTPTQGQTPTHAQTQPQQLQSLSYIMHSVTQNPSSSSSSANAAGSVLQVEDLDRMEAEFLTFLNFDLATMSHDLETCWNLLVGKKDA</sequence>
<feature type="region of interest" description="Disordered" evidence="1">
    <location>
        <begin position="569"/>
        <end position="599"/>
    </location>
</feature>
<proteinExistence type="predicted"/>
<comment type="caution">
    <text evidence="2">The sequence shown here is derived from an EMBL/GenBank/DDBJ whole genome shotgun (WGS) entry which is preliminary data.</text>
</comment>